<name>A0A5E4MGJ6_9HEMI</name>
<dbReference type="AlphaFoldDB" id="A0A5E4MGJ6"/>
<organism evidence="5 6">
    <name type="scientific">Cinara cedri</name>
    <dbReference type="NCBI Taxonomy" id="506608"/>
    <lineage>
        <taxon>Eukaryota</taxon>
        <taxon>Metazoa</taxon>
        <taxon>Ecdysozoa</taxon>
        <taxon>Arthropoda</taxon>
        <taxon>Hexapoda</taxon>
        <taxon>Insecta</taxon>
        <taxon>Pterygota</taxon>
        <taxon>Neoptera</taxon>
        <taxon>Paraneoptera</taxon>
        <taxon>Hemiptera</taxon>
        <taxon>Sternorrhyncha</taxon>
        <taxon>Aphidomorpha</taxon>
        <taxon>Aphidoidea</taxon>
        <taxon>Aphididae</taxon>
        <taxon>Lachninae</taxon>
        <taxon>Cinara</taxon>
    </lineage>
</organism>
<evidence type="ECO:0000256" key="1">
    <source>
        <dbReference type="ARBA" id="ARBA00022723"/>
    </source>
</evidence>
<evidence type="ECO:0000256" key="2">
    <source>
        <dbReference type="ARBA" id="ARBA00022771"/>
    </source>
</evidence>
<keyword evidence="2" id="KW-0863">Zinc-finger</keyword>
<evidence type="ECO:0000259" key="4">
    <source>
        <dbReference type="Pfam" id="PF04500"/>
    </source>
</evidence>
<evidence type="ECO:0000256" key="3">
    <source>
        <dbReference type="ARBA" id="ARBA00022833"/>
    </source>
</evidence>
<dbReference type="EMBL" id="CABPRJ010000949">
    <property type="protein sequence ID" value="VVC31339.1"/>
    <property type="molecule type" value="Genomic_DNA"/>
</dbReference>
<dbReference type="InterPro" id="IPR007588">
    <property type="entry name" value="Znf_FLYWCH"/>
</dbReference>
<gene>
    <name evidence="5" type="ORF">CINCED_3A021426</name>
</gene>
<dbReference type="GO" id="GO:0008270">
    <property type="term" value="F:zinc ion binding"/>
    <property type="evidence" value="ECO:0007669"/>
    <property type="project" value="UniProtKB-KW"/>
</dbReference>
<dbReference type="Gene3D" id="2.20.25.240">
    <property type="match status" value="1"/>
</dbReference>
<sequence>MEECNIVPPQQGRKKVAAKGYLMVKDKNRNDLFYWNCEKEVKYKCKGRASTTLNDVRHELRSGAAMSTTNKPLKIQSTNSQSDVSVNIIPHLPSNEAQRKKTKRMRVTRHHNTKPTSIEDLNILNELKKTLSQYPFPVKQSIVVNIELAAINVNSRYPKIKVVYCAWRKLHGFGLSIEYGNNEDFNIKVRQTMALAYLPPEEIPDEIKEIMPENANTDVPITFNHAEAWHWRWNAVTESVHIGLFCYCYGAAERAM</sequence>
<protein>
    <submittedName>
        <fullName evidence="5">Zinc finger, FLYWCH-type</fullName>
    </submittedName>
</protein>
<evidence type="ECO:0000313" key="5">
    <source>
        <dbReference type="EMBL" id="VVC31339.1"/>
    </source>
</evidence>
<feature type="domain" description="FLYWCH-type" evidence="4">
    <location>
        <begin position="7"/>
        <end position="54"/>
    </location>
</feature>
<accession>A0A5E4MGJ6</accession>
<keyword evidence="6" id="KW-1185">Reference proteome</keyword>
<keyword evidence="1" id="KW-0479">Metal-binding</keyword>
<keyword evidence="3" id="KW-0862">Zinc</keyword>
<dbReference type="Pfam" id="PF04500">
    <property type="entry name" value="FLYWCH"/>
    <property type="match status" value="1"/>
</dbReference>
<evidence type="ECO:0000313" key="6">
    <source>
        <dbReference type="Proteomes" id="UP000325440"/>
    </source>
</evidence>
<reference evidence="5 6" key="1">
    <citation type="submission" date="2019-08" db="EMBL/GenBank/DDBJ databases">
        <authorList>
            <person name="Alioto T."/>
            <person name="Alioto T."/>
            <person name="Gomez Garrido J."/>
        </authorList>
    </citation>
    <scope>NUCLEOTIDE SEQUENCE [LARGE SCALE GENOMIC DNA]</scope>
</reference>
<proteinExistence type="predicted"/>
<dbReference type="Proteomes" id="UP000325440">
    <property type="component" value="Unassembled WGS sequence"/>
</dbReference>
<dbReference type="OrthoDB" id="8174972at2759"/>